<dbReference type="InterPro" id="IPR003617">
    <property type="entry name" value="TFIIS/CRSP70_N_sub"/>
</dbReference>
<dbReference type="PROSITE" id="PS51319">
    <property type="entry name" value="TFIIS_N"/>
    <property type="match status" value="1"/>
</dbReference>
<evidence type="ECO:0000256" key="2">
    <source>
        <dbReference type="ARBA" id="ARBA00023242"/>
    </source>
</evidence>
<name>A0A8T2T0F7_CERRI</name>
<gene>
    <name evidence="7" type="ORF">KP509_16G046100</name>
</gene>
<evidence type="ECO:0000256" key="5">
    <source>
        <dbReference type="SAM" id="Phobius"/>
    </source>
</evidence>
<feature type="region of interest" description="Disordered" evidence="4">
    <location>
        <begin position="66"/>
        <end position="134"/>
    </location>
</feature>
<feature type="region of interest" description="Disordered" evidence="4">
    <location>
        <begin position="919"/>
        <end position="951"/>
    </location>
</feature>
<dbReference type="CDD" id="cd00183">
    <property type="entry name" value="TFIIS_I"/>
    <property type="match status" value="1"/>
</dbReference>
<organism evidence="7 8">
    <name type="scientific">Ceratopteris richardii</name>
    <name type="common">Triangle waterfern</name>
    <dbReference type="NCBI Taxonomy" id="49495"/>
    <lineage>
        <taxon>Eukaryota</taxon>
        <taxon>Viridiplantae</taxon>
        <taxon>Streptophyta</taxon>
        <taxon>Embryophyta</taxon>
        <taxon>Tracheophyta</taxon>
        <taxon>Polypodiopsida</taxon>
        <taxon>Polypodiidae</taxon>
        <taxon>Polypodiales</taxon>
        <taxon>Pteridineae</taxon>
        <taxon>Pteridaceae</taxon>
        <taxon>Parkerioideae</taxon>
        <taxon>Ceratopteris</taxon>
    </lineage>
</organism>
<dbReference type="PANTHER" id="PTHR46548">
    <property type="entry name" value="BAH AND TFIIS DOMAIN-CONTAINING PROTEIN-RELATED"/>
    <property type="match status" value="1"/>
</dbReference>
<proteinExistence type="predicted"/>
<feature type="compositionally biased region" description="Basic and acidic residues" evidence="4">
    <location>
        <begin position="100"/>
        <end position="127"/>
    </location>
</feature>
<dbReference type="Pfam" id="PF08711">
    <property type="entry name" value="Med26"/>
    <property type="match status" value="1"/>
</dbReference>
<comment type="caution">
    <text evidence="7">The sequence shown here is derived from an EMBL/GenBank/DDBJ whole genome shotgun (WGS) entry which is preliminary data.</text>
</comment>
<evidence type="ECO:0000313" key="8">
    <source>
        <dbReference type="Proteomes" id="UP000825935"/>
    </source>
</evidence>
<keyword evidence="5" id="KW-0812">Transmembrane</keyword>
<keyword evidence="5" id="KW-0472">Membrane</keyword>
<dbReference type="InterPro" id="IPR017923">
    <property type="entry name" value="TFIIS_N"/>
</dbReference>
<feature type="transmembrane region" description="Helical" evidence="5">
    <location>
        <begin position="21"/>
        <end position="44"/>
    </location>
</feature>
<dbReference type="GO" id="GO:0005634">
    <property type="term" value="C:nucleus"/>
    <property type="evidence" value="ECO:0007669"/>
    <property type="project" value="UniProtKB-SubCell"/>
</dbReference>
<dbReference type="SMART" id="SM00509">
    <property type="entry name" value="TFS2N"/>
    <property type="match status" value="1"/>
</dbReference>
<feature type="compositionally biased region" description="Low complexity" evidence="4">
    <location>
        <begin position="66"/>
        <end position="79"/>
    </location>
</feature>
<dbReference type="Proteomes" id="UP000825935">
    <property type="component" value="Chromosome 16"/>
</dbReference>
<keyword evidence="5" id="KW-1133">Transmembrane helix</keyword>
<evidence type="ECO:0000256" key="1">
    <source>
        <dbReference type="ARBA" id="ARBA00004123"/>
    </source>
</evidence>
<dbReference type="SUPFAM" id="SSF47676">
    <property type="entry name" value="Conserved domain common to transcription factors TFIIS, elongin A, CRSP70"/>
    <property type="match status" value="1"/>
</dbReference>
<protein>
    <recommendedName>
        <fullName evidence="6">TFIIS N-terminal domain-containing protein</fullName>
    </recommendedName>
</protein>
<feature type="region of interest" description="Disordered" evidence="4">
    <location>
        <begin position="580"/>
        <end position="607"/>
    </location>
</feature>
<accession>A0A8T2T0F7</accession>
<reference evidence="7" key="1">
    <citation type="submission" date="2021-08" db="EMBL/GenBank/DDBJ databases">
        <title>WGS assembly of Ceratopteris richardii.</title>
        <authorList>
            <person name="Marchant D.B."/>
            <person name="Chen G."/>
            <person name="Jenkins J."/>
            <person name="Shu S."/>
            <person name="Leebens-Mack J."/>
            <person name="Grimwood J."/>
            <person name="Schmutz J."/>
            <person name="Soltis P."/>
            <person name="Soltis D."/>
            <person name="Chen Z.-H."/>
        </authorList>
    </citation>
    <scope>NUCLEOTIDE SEQUENCE</scope>
    <source>
        <strain evidence="7">Whitten #5841</strain>
        <tissue evidence="7">Leaf</tissue>
    </source>
</reference>
<feature type="compositionally biased region" description="Polar residues" evidence="4">
    <location>
        <begin position="437"/>
        <end position="447"/>
    </location>
</feature>
<feature type="compositionally biased region" description="Low complexity" evidence="4">
    <location>
        <begin position="596"/>
        <end position="606"/>
    </location>
</feature>
<dbReference type="OMA" id="CREANGH"/>
<keyword evidence="8" id="KW-1185">Reference proteome</keyword>
<evidence type="ECO:0000313" key="7">
    <source>
        <dbReference type="EMBL" id="KAH7387868.1"/>
    </source>
</evidence>
<dbReference type="AlphaFoldDB" id="A0A8T2T0F7"/>
<dbReference type="PANTHER" id="PTHR46548:SF1">
    <property type="entry name" value="BAH AND TFIIS DOMAIN-CONTAINING PROTEIN-RELATED"/>
    <property type="match status" value="1"/>
</dbReference>
<evidence type="ECO:0000259" key="6">
    <source>
        <dbReference type="PROSITE" id="PS51319"/>
    </source>
</evidence>
<evidence type="ECO:0000256" key="3">
    <source>
        <dbReference type="PROSITE-ProRule" id="PRU00649"/>
    </source>
</evidence>
<dbReference type="OrthoDB" id="1917005at2759"/>
<feature type="region of interest" description="Disordered" evidence="4">
    <location>
        <begin position="376"/>
        <end position="400"/>
    </location>
</feature>
<sequence>MNNTHRTPDSMNMFYCRIDPFTLLSISVFLDLIFDVFLFAGAFINFPLLHLMQDFEMQQIPACSGLQGSQGQGPVSSQSARSVGDPHNSRLVNSRLKKRERNDGINEPVKQQRVENSGKCEEGESTWRPEASSLVGKDGGISSVAAVDRLVFIMQYEWNDSADRQLDLLMSRTMLSKVVATTSDMDCLFKFLKLGGLAILDKWLQEACRGKHFTSKEISPNVERAVDDLLLSVLGALERLPVDLLALKTCPVGRSVNLLRTHKSHDIQSRSKKLVDLWKKRVESEMGYFGGNIPLDISVGMQQQDSRISTKSQHGPCPGNTTLLESSIRAKVAPLASLCPSPEWEPKAVPSTPSLSSVIDRSDDLARIASFTSSAPASPLNGASNSSLGHPVSTSLSENARTKSTLDVCSSLAIADAYSHPSRGTKSSSVRNRKVGNGTSTASSISVGMSPPVAASKGSSASGLKDTQGFTSVPVAGGLSSSSSFRACQISQPCDGSSRSSLNSLASAECNKMTNCAPYSPPEPMKPCASPMANVAASENSINGSKCPDSPSFRGASVQRILTRTGVGVVDNIRSFTQHAPKVGGRQDGENYDQISSTVSSPSETSAHVDLRVHENKRVSSVCASSLTSQDASDSRLLSTMLKDISHASGSAIPSGVDHDKFLGVNDSFKRAQLKFFQAAEAVDENGTAGKEENKFSGCVRGISLNTMNSAPENAKDRFSHSRIQSRISSSRYSDDIPLAARQFSADVHRQSGLSKRGSIEAAHQLKGNNILPCDTEEVKLKLPESQAGESIREPQAKLDLDLNRVLYSDDSVFQIPVFSHHTLTVLPQDRLASASVSKPALPVVPMTPVAAVAAAKGPFTFPSIPCPPRAEFGWKGSAATSAFRPTQRHCAAQKSLSNTSDRVANTKVSLDFDLNVAADQGPEDHESGLNPGPMNGSLPEERLSTQSGRSTFSLGCSRPLVASLDLNKVNGDAGCQERPVLDLNSGPAIQDTDGIAVPQKPHRIQTAATIAVPSPGLTHTPTSCSIYSGISNRISTSSTTNCEFSHPLNVSAAWVESGASDAMMHFKPMFHGQPGVVCPPSSLVIARPYGGMHFGFHPALQAYPSAIVDTVNSSLPRQSILTGEEQHLASSLIKSPPYMMNMITDVIQQQGNGSLWCRSDLDLNAGPEIDPKNAKDERQQMLVLNEQIRKRQQNLDIGLVSQQREQDGGLNMQGVLLKQPVWN</sequence>
<comment type="subcellular location">
    <subcellularLocation>
        <location evidence="1 3">Nucleus</location>
    </subcellularLocation>
</comment>
<dbReference type="InterPro" id="IPR035441">
    <property type="entry name" value="TFIIS/LEDGF_dom_sf"/>
</dbReference>
<dbReference type="Gene3D" id="1.20.930.10">
    <property type="entry name" value="Conserved domain common to transcription factors TFIIS, elongin A, CRSP70"/>
    <property type="match status" value="1"/>
</dbReference>
<feature type="domain" description="TFIIS N-terminal" evidence="6">
    <location>
        <begin position="205"/>
        <end position="285"/>
    </location>
</feature>
<feature type="compositionally biased region" description="Low complexity" evidence="4">
    <location>
        <begin position="450"/>
        <end position="463"/>
    </location>
</feature>
<dbReference type="EMBL" id="CM035421">
    <property type="protein sequence ID" value="KAH7387868.1"/>
    <property type="molecule type" value="Genomic_DNA"/>
</dbReference>
<keyword evidence="2 3" id="KW-0539">Nucleus</keyword>
<feature type="region of interest" description="Disordered" evidence="4">
    <location>
        <begin position="420"/>
        <end position="465"/>
    </location>
</feature>
<evidence type="ECO:0000256" key="4">
    <source>
        <dbReference type="SAM" id="MobiDB-lite"/>
    </source>
</evidence>